<keyword evidence="2" id="KW-1185">Reference proteome</keyword>
<dbReference type="EMBL" id="OY660865">
    <property type="protein sequence ID" value="CAJ1050943.1"/>
    <property type="molecule type" value="Genomic_DNA"/>
</dbReference>
<dbReference type="Proteomes" id="UP001178508">
    <property type="component" value="Chromosome 2"/>
</dbReference>
<protein>
    <submittedName>
        <fullName evidence="1">Uncharacterized protein</fullName>
    </submittedName>
</protein>
<dbReference type="AlphaFoldDB" id="A0AAV1EQ93"/>
<gene>
    <name evidence="1" type="ORF">XNOV1_A018109</name>
</gene>
<accession>A0AAV1EQ93</accession>
<evidence type="ECO:0000313" key="1">
    <source>
        <dbReference type="EMBL" id="CAJ1050943.1"/>
    </source>
</evidence>
<evidence type="ECO:0000313" key="2">
    <source>
        <dbReference type="Proteomes" id="UP001178508"/>
    </source>
</evidence>
<name>A0AAV1EQ93_XYRNO</name>
<organism evidence="1 2">
    <name type="scientific">Xyrichtys novacula</name>
    <name type="common">Pearly razorfish</name>
    <name type="synonym">Hemipteronotus novacula</name>
    <dbReference type="NCBI Taxonomy" id="13765"/>
    <lineage>
        <taxon>Eukaryota</taxon>
        <taxon>Metazoa</taxon>
        <taxon>Chordata</taxon>
        <taxon>Craniata</taxon>
        <taxon>Vertebrata</taxon>
        <taxon>Euteleostomi</taxon>
        <taxon>Actinopterygii</taxon>
        <taxon>Neopterygii</taxon>
        <taxon>Teleostei</taxon>
        <taxon>Neoteleostei</taxon>
        <taxon>Acanthomorphata</taxon>
        <taxon>Eupercaria</taxon>
        <taxon>Labriformes</taxon>
        <taxon>Labridae</taxon>
        <taxon>Xyrichtys</taxon>
    </lineage>
</organism>
<proteinExistence type="predicted"/>
<reference evidence="1" key="1">
    <citation type="submission" date="2023-08" db="EMBL/GenBank/DDBJ databases">
        <authorList>
            <person name="Alioto T."/>
            <person name="Alioto T."/>
            <person name="Gomez Garrido J."/>
        </authorList>
    </citation>
    <scope>NUCLEOTIDE SEQUENCE</scope>
</reference>
<sequence>MMTTNILCTHPRSHELRGARSPHVHSHTAGIKRLYVKADRKKKAKSDGTIAGSFRPTVTNACPLLLPMDALSCFTRISSVCTEAELILWQPSARHVPSLI</sequence>